<keyword evidence="3" id="KW-0808">Transferase</keyword>
<dbReference type="GO" id="GO:0008270">
    <property type="term" value="F:zinc ion binding"/>
    <property type="evidence" value="ECO:0007669"/>
    <property type="project" value="UniProtKB-KW"/>
</dbReference>
<evidence type="ECO:0000313" key="21">
    <source>
        <dbReference type="EMBL" id="WVZ60394.1"/>
    </source>
</evidence>
<dbReference type="SMART" id="SM00343">
    <property type="entry name" value="ZnF_C2HC"/>
    <property type="match status" value="1"/>
</dbReference>
<dbReference type="FunFam" id="3.30.70.270:FF:000020">
    <property type="entry name" value="Transposon Tf2-6 polyprotein-like Protein"/>
    <property type="match status" value="1"/>
</dbReference>
<dbReference type="GO" id="GO:0004190">
    <property type="term" value="F:aspartic-type endopeptidase activity"/>
    <property type="evidence" value="ECO:0007669"/>
    <property type="project" value="UniProtKB-KW"/>
</dbReference>
<dbReference type="CDD" id="cd09274">
    <property type="entry name" value="RNase_HI_RT_Ty3"/>
    <property type="match status" value="1"/>
</dbReference>
<dbReference type="EC" id="2.7.7.49" evidence="1"/>
<feature type="compositionally biased region" description="Polar residues" evidence="17">
    <location>
        <begin position="365"/>
        <end position="375"/>
    </location>
</feature>
<feature type="compositionally biased region" description="Low complexity" evidence="17">
    <location>
        <begin position="308"/>
        <end position="329"/>
    </location>
</feature>
<keyword evidence="11" id="KW-0229">DNA integration</keyword>
<evidence type="ECO:0000256" key="17">
    <source>
        <dbReference type="SAM" id="MobiDB-lite"/>
    </source>
</evidence>
<dbReference type="Gene3D" id="1.10.340.70">
    <property type="match status" value="1"/>
</dbReference>
<dbReference type="Pfam" id="PF03732">
    <property type="entry name" value="Retrotrans_gag"/>
    <property type="match status" value="1"/>
</dbReference>
<evidence type="ECO:0000256" key="11">
    <source>
        <dbReference type="ARBA" id="ARBA00022908"/>
    </source>
</evidence>
<dbReference type="SUPFAM" id="SSF57756">
    <property type="entry name" value="Retrovirus zinc finger-like domains"/>
    <property type="match status" value="1"/>
</dbReference>
<evidence type="ECO:0000259" key="19">
    <source>
        <dbReference type="PROSITE" id="PS50878"/>
    </source>
</evidence>
<dbReference type="InterPro" id="IPR036875">
    <property type="entry name" value="Znf_CCHC_sf"/>
</dbReference>
<dbReference type="InterPro" id="IPR000477">
    <property type="entry name" value="RT_dom"/>
</dbReference>
<feature type="region of interest" description="Disordered" evidence="17">
    <location>
        <begin position="352"/>
        <end position="377"/>
    </location>
</feature>
<sequence length="1506" mass="173537">MAFNWGNRRKRSNAPPNEPQNPPPPPENPPILDPMQMMQMHNQVLQNLAQVTTNLQNLANAAPHPPPPQQQHEGLKRFMFTKPPSFTHAVEPMEADDWLQTIDSKLDIAHCEGHDRVLFAAHQLHGQAHDWWVAYTAAHPEPQEISWREFRRSFREHFVPKGEIKVKRREFLSLKQGSMSVREYLTKFTQLSRYAPDDVDEDGKKQDCFREGLNPGLRYALSSNDYRSFQKLVDKAFVIERERKILDDDRKRRMSYQGQGSSTRPRYSPPGQVVRSNNQYQQRNFNQSYGQPRQNAPSQQQPQRTGYQAPRVPAPTQQQQQQQAAQVRNVPAPSTYGPCYICKETGHLANRCPKKQQNQSQQQNRPTGPSQQPRQSYMRGRVNHVGVEEAQDATDVILGMFTANSHPATILFDCGASHSFISTQFVARFNLPISLMKNKMIVSSPGGEMVARHQCRRLSIIIRGVEFLSNLIVLESNGLDIILGMDWLTNYNGVIDCAKKMVRLKHPGGKIVEYQAVPSSAPEARLNQANAVADIKVVNEFPDVFPEELPGMPPDREIEFAIELVPGTAPIYKRPYRMDANQLAELKDQIQELLDKGYIRPSTSPWGAPVIFVPKKDGTQRMCIDYRALNDVTIKNKYPLPRIDDLFDQLKGACVFSKIDLRSGYHQLKIRASDIPKTAFVSRYGLYEFTVMSFGLTNAPAYFMYLMNKVFMEYLDKFVVVFIDDILVFSKDDKEHEQHLRIVLQKLRENQLYAKLSKCDFWLLEVSFLGHIVSKGGVSVDPSKIKAVQDWIAPQNVSEIRSFLGLAGYYRRFVKDFSKIAQPLSKLLAKGVTFEWTNKCQSGFEELKKRLTTAPVLIMPDVQKAFSVYCDASRQGLGCVLMQEGHVIAYASRQLRQHEQNYPTHDLELAAVVHALKIWRHYLIGKKTEIYTDHKSLKYIFTQPDLNLRQRRWLELIKDYDMNINYHPGKANVVADALSRKSYCSHLIARELPAELYEECALFMYGILSHTDAVVLEIGATLEQEIRKGQQTDEKIQAIKQSIKEGRSSEFTEDEQGVVWYKQRLCVPSDESLRELILKEAHDSAYSIHPGSTKMYHDLKSRFWWYGMKRDVAAYVALCDTCQRVKAEHQRPAGLLQPLKIPEWKWEEISMDFIVGLPRTQSGYDSIWVIVDRLSKVAHFIPVKEKYKGPKLAELFMSRIICLHGLPKRILSDRGTQFTSRFWKKLHESMGTKLDFSSAYHPQTDGQTERVNQILEDMLRACALENNKSWDKSLPYAEFSYNNSYQASLKKAPFEVLYGRRCRTPLLWDQVGEKLVFGPDMVKEAERQVQEVRNNLKVAQSRQKSYADHRRRELEFAVGDHVYLKVSPIRGLRRFKVKGKLAPRYIGPFQIVARRGAVAYQLALPQQLSGVHDIFHVSQLKKCLRVPEEQIPIEEVDTQEDLTYTEYPVKILEVSERVTRNKKIKMCKVQWKHHTEEEATWEREDDLKAEFPHLFFLLESRGRDSA</sequence>
<dbReference type="PANTHER" id="PTHR37984:SF5">
    <property type="entry name" value="PROTEIN NYNRIN-LIKE"/>
    <property type="match status" value="1"/>
</dbReference>
<dbReference type="InterPro" id="IPR012337">
    <property type="entry name" value="RNaseH-like_sf"/>
</dbReference>
<dbReference type="SUPFAM" id="SSF56672">
    <property type="entry name" value="DNA/RNA polymerases"/>
    <property type="match status" value="1"/>
</dbReference>
<keyword evidence="5" id="KW-0540">Nuclease</keyword>
<feature type="compositionally biased region" description="Pro residues" evidence="17">
    <location>
        <begin position="16"/>
        <end position="32"/>
    </location>
</feature>
<reference evidence="21 22" key="1">
    <citation type="submission" date="2024-02" db="EMBL/GenBank/DDBJ databases">
        <title>High-quality chromosome-scale genome assembly of Pensacola bahiagrass (Paspalum notatum Flugge var. saurae).</title>
        <authorList>
            <person name="Vega J.M."/>
            <person name="Podio M."/>
            <person name="Orjuela J."/>
            <person name="Siena L.A."/>
            <person name="Pessino S.C."/>
            <person name="Combes M.C."/>
            <person name="Mariac C."/>
            <person name="Albertini E."/>
            <person name="Pupilli F."/>
            <person name="Ortiz J.P.A."/>
            <person name="Leblanc O."/>
        </authorList>
    </citation>
    <scope>NUCLEOTIDE SEQUENCE [LARGE SCALE GENOMIC DNA]</scope>
    <source>
        <strain evidence="21">R1</strain>
        <tissue evidence="21">Leaf</tissue>
    </source>
</reference>
<keyword evidence="2" id="KW-0645">Protease</keyword>
<dbReference type="SUPFAM" id="SSF54160">
    <property type="entry name" value="Chromo domain-like"/>
    <property type="match status" value="1"/>
</dbReference>
<dbReference type="Gene3D" id="3.10.10.10">
    <property type="entry name" value="HIV Type 1 Reverse Transcriptase, subunit A, domain 1"/>
    <property type="match status" value="1"/>
</dbReference>
<keyword evidence="22" id="KW-1185">Reference proteome</keyword>
<keyword evidence="9" id="KW-0378">Hydrolase</keyword>
<dbReference type="GO" id="GO:0006310">
    <property type="term" value="P:DNA recombination"/>
    <property type="evidence" value="ECO:0007669"/>
    <property type="project" value="UniProtKB-KW"/>
</dbReference>
<keyword evidence="16" id="KW-0862">Zinc</keyword>
<evidence type="ECO:0000256" key="16">
    <source>
        <dbReference type="PROSITE-ProRule" id="PRU00047"/>
    </source>
</evidence>
<dbReference type="InterPro" id="IPR021109">
    <property type="entry name" value="Peptidase_aspartic_dom_sf"/>
</dbReference>
<dbReference type="InterPro" id="IPR016197">
    <property type="entry name" value="Chromo-like_dom_sf"/>
</dbReference>
<evidence type="ECO:0000256" key="3">
    <source>
        <dbReference type="ARBA" id="ARBA00022679"/>
    </source>
</evidence>
<dbReference type="InterPro" id="IPR050951">
    <property type="entry name" value="Retrovirus_Pol_polyprotein"/>
</dbReference>
<feature type="compositionally biased region" description="Polar residues" evidence="17">
    <location>
        <begin position="287"/>
        <end position="306"/>
    </location>
</feature>
<dbReference type="Pfam" id="PF17921">
    <property type="entry name" value="Integrase_H2C2"/>
    <property type="match status" value="1"/>
</dbReference>
<dbReference type="Pfam" id="PF00078">
    <property type="entry name" value="RVT_1"/>
    <property type="match status" value="1"/>
</dbReference>
<dbReference type="InterPro" id="IPR056924">
    <property type="entry name" value="SH3_Tf2-1"/>
</dbReference>
<evidence type="ECO:0000256" key="15">
    <source>
        <dbReference type="ARBA" id="ARBA00023172"/>
    </source>
</evidence>
<dbReference type="InterPro" id="IPR043502">
    <property type="entry name" value="DNA/RNA_pol_sf"/>
</dbReference>
<dbReference type="CDD" id="cd00303">
    <property type="entry name" value="retropepsin_like"/>
    <property type="match status" value="1"/>
</dbReference>
<dbReference type="SUPFAM" id="SSF53098">
    <property type="entry name" value="Ribonuclease H-like"/>
    <property type="match status" value="1"/>
</dbReference>
<dbReference type="Pfam" id="PF17917">
    <property type="entry name" value="RT_RNaseH"/>
    <property type="match status" value="1"/>
</dbReference>
<dbReference type="GO" id="GO:0003887">
    <property type="term" value="F:DNA-directed DNA polymerase activity"/>
    <property type="evidence" value="ECO:0007669"/>
    <property type="project" value="UniProtKB-KW"/>
</dbReference>
<keyword evidence="13" id="KW-0239">DNA-directed DNA polymerase</keyword>
<dbReference type="SUPFAM" id="SSF50630">
    <property type="entry name" value="Acid proteases"/>
    <property type="match status" value="1"/>
</dbReference>
<evidence type="ECO:0000256" key="4">
    <source>
        <dbReference type="ARBA" id="ARBA00022695"/>
    </source>
</evidence>
<keyword evidence="16" id="KW-0863">Zinc-finger</keyword>
<dbReference type="GO" id="GO:0003964">
    <property type="term" value="F:RNA-directed DNA polymerase activity"/>
    <property type="evidence" value="ECO:0007669"/>
    <property type="project" value="UniProtKB-KW"/>
</dbReference>
<evidence type="ECO:0000256" key="14">
    <source>
        <dbReference type="ARBA" id="ARBA00023125"/>
    </source>
</evidence>
<dbReference type="InterPro" id="IPR001878">
    <property type="entry name" value="Znf_CCHC"/>
</dbReference>
<keyword evidence="14" id="KW-0238">DNA-binding</keyword>
<dbReference type="InterPro" id="IPR041588">
    <property type="entry name" value="Integrase_H2C2"/>
</dbReference>
<dbReference type="Pfam" id="PF08284">
    <property type="entry name" value="RVP_2"/>
    <property type="match status" value="1"/>
</dbReference>
<dbReference type="GO" id="GO:0006508">
    <property type="term" value="P:proteolysis"/>
    <property type="evidence" value="ECO:0007669"/>
    <property type="project" value="UniProtKB-KW"/>
</dbReference>
<dbReference type="GO" id="GO:0003677">
    <property type="term" value="F:DNA binding"/>
    <property type="evidence" value="ECO:0007669"/>
    <property type="project" value="UniProtKB-KW"/>
</dbReference>
<protein>
    <recommendedName>
        <fullName evidence="1">RNA-directed DNA polymerase</fullName>
        <ecNumber evidence="1">2.7.7.49</ecNumber>
    </recommendedName>
</protein>
<dbReference type="PANTHER" id="PTHR37984">
    <property type="entry name" value="PROTEIN CBG26694"/>
    <property type="match status" value="1"/>
</dbReference>
<feature type="region of interest" description="Disordered" evidence="17">
    <location>
        <begin position="249"/>
        <end position="274"/>
    </location>
</feature>
<feature type="domain" description="Reverse transcriptase" evidence="19">
    <location>
        <begin position="594"/>
        <end position="773"/>
    </location>
</feature>
<name>A0AAQ3SU55_PASNO</name>
<dbReference type="Gene3D" id="3.30.70.270">
    <property type="match status" value="2"/>
</dbReference>
<keyword evidence="12" id="KW-0695">RNA-directed DNA polymerase</keyword>
<dbReference type="Gene3D" id="4.10.60.10">
    <property type="entry name" value="Zinc finger, CCHC-type"/>
    <property type="match status" value="1"/>
</dbReference>
<feature type="compositionally biased region" description="Polar residues" evidence="17">
    <location>
        <begin position="256"/>
        <end position="265"/>
    </location>
</feature>
<feature type="domain" description="CCHC-type" evidence="18">
    <location>
        <begin position="339"/>
        <end position="354"/>
    </location>
</feature>
<dbReference type="PROSITE" id="PS50994">
    <property type="entry name" value="INTEGRASE"/>
    <property type="match status" value="1"/>
</dbReference>
<dbReference type="Pfam" id="PF00098">
    <property type="entry name" value="zf-CCHC"/>
    <property type="match status" value="1"/>
</dbReference>
<evidence type="ECO:0000256" key="12">
    <source>
        <dbReference type="ARBA" id="ARBA00022918"/>
    </source>
</evidence>
<gene>
    <name evidence="21" type="ORF">U9M48_010426</name>
</gene>
<evidence type="ECO:0000256" key="2">
    <source>
        <dbReference type="ARBA" id="ARBA00022670"/>
    </source>
</evidence>
<evidence type="ECO:0000256" key="10">
    <source>
        <dbReference type="ARBA" id="ARBA00022842"/>
    </source>
</evidence>
<evidence type="ECO:0000256" key="8">
    <source>
        <dbReference type="ARBA" id="ARBA00022759"/>
    </source>
</evidence>
<dbReference type="Pfam" id="PF24626">
    <property type="entry name" value="SH3_Tf2-1"/>
    <property type="match status" value="1"/>
</dbReference>
<evidence type="ECO:0000256" key="6">
    <source>
        <dbReference type="ARBA" id="ARBA00022723"/>
    </source>
</evidence>
<dbReference type="InterPro" id="IPR036397">
    <property type="entry name" value="RNaseH_sf"/>
</dbReference>
<evidence type="ECO:0000256" key="1">
    <source>
        <dbReference type="ARBA" id="ARBA00012493"/>
    </source>
</evidence>
<dbReference type="FunFam" id="1.10.340.70:FF:000001">
    <property type="entry name" value="Retrovirus-related Pol polyprotein from transposon gypsy-like Protein"/>
    <property type="match status" value="1"/>
</dbReference>
<proteinExistence type="predicted"/>
<evidence type="ECO:0000256" key="13">
    <source>
        <dbReference type="ARBA" id="ARBA00022932"/>
    </source>
</evidence>
<evidence type="ECO:0000259" key="18">
    <source>
        <dbReference type="PROSITE" id="PS50158"/>
    </source>
</evidence>
<evidence type="ECO:0000256" key="9">
    <source>
        <dbReference type="ARBA" id="ARBA00022801"/>
    </source>
</evidence>
<dbReference type="InterPro" id="IPR041373">
    <property type="entry name" value="RT_RNaseH"/>
</dbReference>
<dbReference type="Gene3D" id="3.30.420.10">
    <property type="entry name" value="Ribonuclease H-like superfamily/Ribonuclease H"/>
    <property type="match status" value="1"/>
</dbReference>
<feature type="domain" description="Integrase catalytic" evidence="20">
    <location>
        <begin position="1138"/>
        <end position="1301"/>
    </location>
</feature>
<dbReference type="CDD" id="cd01647">
    <property type="entry name" value="RT_LTR"/>
    <property type="match status" value="1"/>
</dbReference>
<feature type="region of interest" description="Disordered" evidence="17">
    <location>
        <begin position="1"/>
        <end position="34"/>
    </location>
</feature>
<dbReference type="Gene3D" id="2.40.70.10">
    <property type="entry name" value="Acid Proteases"/>
    <property type="match status" value="1"/>
</dbReference>
<dbReference type="InterPro" id="IPR005162">
    <property type="entry name" value="Retrotrans_gag_dom"/>
</dbReference>
<dbReference type="EMBL" id="CP144746">
    <property type="protein sequence ID" value="WVZ60394.1"/>
    <property type="molecule type" value="Genomic_DNA"/>
</dbReference>
<feature type="region of interest" description="Disordered" evidence="17">
    <location>
        <begin position="287"/>
        <end position="329"/>
    </location>
</feature>
<dbReference type="PROSITE" id="PS50878">
    <property type="entry name" value="RT_POL"/>
    <property type="match status" value="1"/>
</dbReference>
<evidence type="ECO:0000313" key="22">
    <source>
        <dbReference type="Proteomes" id="UP001341281"/>
    </source>
</evidence>
<keyword evidence="8" id="KW-0255">Endonuclease</keyword>
<organism evidence="21 22">
    <name type="scientific">Paspalum notatum var. saurae</name>
    <dbReference type="NCBI Taxonomy" id="547442"/>
    <lineage>
        <taxon>Eukaryota</taxon>
        <taxon>Viridiplantae</taxon>
        <taxon>Streptophyta</taxon>
        <taxon>Embryophyta</taxon>
        <taxon>Tracheophyta</taxon>
        <taxon>Spermatophyta</taxon>
        <taxon>Magnoliopsida</taxon>
        <taxon>Liliopsida</taxon>
        <taxon>Poales</taxon>
        <taxon>Poaceae</taxon>
        <taxon>PACMAD clade</taxon>
        <taxon>Panicoideae</taxon>
        <taxon>Andropogonodae</taxon>
        <taxon>Paspaleae</taxon>
        <taxon>Paspalinae</taxon>
        <taxon>Paspalum</taxon>
    </lineage>
</organism>
<dbReference type="GO" id="GO:0004519">
    <property type="term" value="F:endonuclease activity"/>
    <property type="evidence" value="ECO:0007669"/>
    <property type="project" value="UniProtKB-KW"/>
</dbReference>
<evidence type="ECO:0000259" key="20">
    <source>
        <dbReference type="PROSITE" id="PS50994"/>
    </source>
</evidence>
<keyword evidence="7" id="KW-0064">Aspartyl protease</keyword>
<dbReference type="InterPro" id="IPR043128">
    <property type="entry name" value="Rev_trsase/Diguanyl_cyclase"/>
</dbReference>
<dbReference type="GO" id="GO:0015074">
    <property type="term" value="P:DNA integration"/>
    <property type="evidence" value="ECO:0007669"/>
    <property type="project" value="UniProtKB-KW"/>
</dbReference>
<keyword evidence="6" id="KW-0479">Metal-binding</keyword>
<evidence type="ECO:0000256" key="7">
    <source>
        <dbReference type="ARBA" id="ARBA00022750"/>
    </source>
</evidence>
<dbReference type="PROSITE" id="PS50158">
    <property type="entry name" value="ZF_CCHC"/>
    <property type="match status" value="1"/>
</dbReference>
<dbReference type="FunFam" id="3.30.420.10:FF:000032">
    <property type="entry name" value="Retrovirus-related Pol polyprotein from transposon 297-like Protein"/>
    <property type="match status" value="1"/>
</dbReference>
<dbReference type="Proteomes" id="UP001341281">
    <property type="component" value="Chromosome 02"/>
</dbReference>
<accession>A0AAQ3SU55</accession>
<keyword evidence="4" id="KW-0548">Nucleotidyltransferase</keyword>
<dbReference type="InterPro" id="IPR001584">
    <property type="entry name" value="Integrase_cat-core"/>
</dbReference>
<keyword evidence="10" id="KW-0460">Magnesium</keyword>
<dbReference type="FunFam" id="3.10.20.370:FF:000001">
    <property type="entry name" value="Retrovirus-related Pol polyprotein from transposon 17.6-like protein"/>
    <property type="match status" value="1"/>
</dbReference>
<evidence type="ECO:0000256" key="5">
    <source>
        <dbReference type="ARBA" id="ARBA00022722"/>
    </source>
</evidence>
<keyword evidence="15" id="KW-0233">DNA recombination</keyword>